<dbReference type="PROSITE" id="PS01124">
    <property type="entry name" value="HTH_ARAC_FAMILY_2"/>
    <property type="match status" value="1"/>
</dbReference>
<evidence type="ECO:0000256" key="1">
    <source>
        <dbReference type="ARBA" id="ARBA00023015"/>
    </source>
</evidence>
<dbReference type="RefSeq" id="WP_346755456.1">
    <property type="nucleotide sequence ID" value="NZ_JAUJEA010000018.1"/>
</dbReference>
<name>A0ABT8KXI6_9BACT</name>
<feature type="domain" description="HTH araC/xylS-type" evidence="4">
    <location>
        <begin position="187"/>
        <end position="285"/>
    </location>
</feature>
<dbReference type="Proteomes" id="UP001172082">
    <property type="component" value="Unassembled WGS sequence"/>
</dbReference>
<reference evidence="5" key="1">
    <citation type="submission" date="2023-06" db="EMBL/GenBank/DDBJ databases">
        <title>Genomic of Parafulvivirga corallium.</title>
        <authorList>
            <person name="Wang G."/>
        </authorList>
    </citation>
    <scope>NUCLEOTIDE SEQUENCE</scope>
    <source>
        <strain evidence="5">BMA10</strain>
    </source>
</reference>
<comment type="caution">
    <text evidence="5">The sequence shown here is derived from an EMBL/GenBank/DDBJ whole genome shotgun (WGS) entry which is preliminary data.</text>
</comment>
<keyword evidence="6" id="KW-1185">Reference proteome</keyword>
<accession>A0ABT8KXI6</accession>
<dbReference type="InterPro" id="IPR014710">
    <property type="entry name" value="RmlC-like_jellyroll"/>
</dbReference>
<dbReference type="Gene3D" id="2.60.120.10">
    <property type="entry name" value="Jelly Rolls"/>
    <property type="match status" value="1"/>
</dbReference>
<dbReference type="CDD" id="cd06976">
    <property type="entry name" value="cupin_MtlR-like_N"/>
    <property type="match status" value="1"/>
</dbReference>
<proteinExistence type="predicted"/>
<dbReference type="InterPro" id="IPR011051">
    <property type="entry name" value="RmlC_Cupin_sf"/>
</dbReference>
<evidence type="ECO:0000313" key="6">
    <source>
        <dbReference type="Proteomes" id="UP001172082"/>
    </source>
</evidence>
<dbReference type="InterPro" id="IPR009057">
    <property type="entry name" value="Homeodomain-like_sf"/>
</dbReference>
<dbReference type="SMART" id="SM00342">
    <property type="entry name" value="HTH_ARAC"/>
    <property type="match status" value="1"/>
</dbReference>
<dbReference type="PANTHER" id="PTHR43280:SF2">
    <property type="entry name" value="HTH-TYPE TRANSCRIPTIONAL REGULATOR EXSA"/>
    <property type="match status" value="1"/>
</dbReference>
<dbReference type="PROSITE" id="PS00041">
    <property type="entry name" value="HTH_ARAC_FAMILY_1"/>
    <property type="match status" value="1"/>
</dbReference>
<gene>
    <name evidence="5" type="ORF">QQ008_28885</name>
</gene>
<dbReference type="SUPFAM" id="SSF46689">
    <property type="entry name" value="Homeodomain-like"/>
    <property type="match status" value="2"/>
</dbReference>
<evidence type="ECO:0000313" key="5">
    <source>
        <dbReference type="EMBL" id="MDN5205436.1"/>
    </source>
</evidence>
<evidence type="ECO:0000256" key="3">
    <source>
        <dbReference type="ARBA" id="ARBA00023163"/>
    </source>
</evidence>
<organism evidence="5 6">
    <name type="scientific">Splendidivirga corallicola</name>
    <dbReference type="NCBI Taxonomy" id="3051826"/>
    <lineage>
        <taxon>Bacteria</taxon>
        <taxon>Pseudomonadati</taxon>
        <taxon>Bacteroidota</taxon>
        <taxon>Cytophagia</taxon>
        <taxon>Cytophagales</taxon>
        <taxon>Splendidivirgaceae</taxon>
        <taxon>Splendidivirga</taxon>
    </lineage>
</organism>
<dbReference type="SUPFAM" id="SSF51182">
    <property type="entry name" value="RmlC-like cupins"/>
    <property type="match status" value="1"/>
</dbReference>
<dbReference type="Gene3D" id="1.10.10.60">
    <property type="entry name" value="Homeodomain-like"/>
    <property type="match status" value="2"/>
</dbReference>
<dbReference type="EMBL" id="JAUJEA010000018">
    <property type="protein sequence ID" value="MDN5205436.1"/>
    <property type="molecule type" value="Genomic_DNA"/>
</dbReference>
<evidence type="ECO:0000259" key="4">
    <source>
        <dbReference type="PROSITE" id="PS01124"/>
    </source>
</evidence>
<protein>
    <submittedName>
        <fullName evidence="5">AraC family transcriptional regulator</fullName>
    </submittedName>
</protein>
<evidence type="ECO:0000256" key="2">
    <source>
        <dbReference type="ARBA" id="ARBA00023125"/>
    </source>
</evidence>
<dbReference type="InterPro" id="IPR018062">
    <property type="entry name" value="HTH_AraC-typ_CS"/>
</dbReference>
<sequence length="289" mass="34186">MKLQLLDRKTHLNKSFTISRHRYPHFLKLWHYHPELELIFTTKSTGTRFIGDSIEKFEPNDLVLIGENLPHLWMNDKQYFEKGSKRTAEAIVVHFGSEFAGQGFFEMPEMRPIKDLLQKAKRGIRFTGSKKPAVVKRMKKMLEQDDFNNVLELLRVLKVLSEELDHTLLTSIGFLDTFQKTQNRKLDSIYEYIMNNFRHEISLDEIAEIANMNKTAFCRYFKKVNDRTLSQYVNEVRIGWACKLLLENKYNISQICYECGFNNISNFNRQFRNITKLSPSEYLNEHGRV</sequence>
<dbReference type="InterPro" id="IPR018060">
    <property type="entry name" value="HTH_AraC"/>
</dbReference>
<keyword evidence="1" id="KW-0805">Transcription regulation</keyword>
<dbReference type="Pfam" id="PF12833">
    <property type="entry name" value="HTH_18"/>
    <property type="match status" value="1"/>
</dbReference>
<keyword evidence="3" id="KW-0804">Transcription</keyword>
<keyword evidence="2" id="KW-0238">DNA-binding</keyword>
<dbReference type="PANTHER" id="PTHR43280">
    <property type="entry name" value="ARAC-FAMILY TRANSCRIPTIONAL REGULATOR"/>
    <property type="match status" value="1"/>
</dbReference>